<keyword evidence="1" id="KW-0812">Transmembrane</keyword>
<keyword evidence="1" id="KW-0472">Membrane</keyword>
<evidence type="ECO:0000256" key="1">
    <source>
        <dbReference type="SAM" id="Phobius"/>
    </source>
</evidence>
<comment type="caution">
    <text evidence="2">The sequence shown here is derived from an EMBL/GenBank/DDBJ whole genome shotgun (WGS) entry which is preliminary data.</text>
</comment>
<reference evidence="2 3" key="1">
    <citation type="submission" date="2017-02" db="EMBL/GenBank/DDBJ databases">
        <title>Amycolatopsis azurea DSM 43854 draft genome.</title>
        <authorList>
            <person name="Mayilraj S."/>
        </authorList>
    </citation>
    <scope>NUCLEOTIDE SEQUENCE [LARGE SCALE GENOMIC DNA]</scope>
    <source>
        <strain evidence="2 3">DSM 43854</strain>
    </source>
</reference>
<evidence type="ECO:0008006" key="4">
    <source>
        <dbReference type="Google" id="ProtNLM"/>
    </source>
</evidence>
<name>A0ABX3J999_9PSEU</name>
<evidence type="ECO:0000313" key="2">
    <source>
        <dbReference type="EMBL" id="OOC04255.1"/>
    </source>
</evidence>
<sequence>MHNRPLPEPTTIPLHRMLFWLSGLLTAELTAHAVAAHHFGWSAPLLILNCTVVAVVWFAAILTLCTQSVIVALRQDLIDRAETEGGDAIDLEIARLERRFRGA</sequence>
<dbReference type="RefSeq" id="WP_039919580.1">
    <property type="nucleotide sequence ID" value="NZ_ANMG01000085.1"/>
</dbReference>
<dbReference type="EMBL" id="MUXN01000017">
    <property type="protein sequence ID" value="OOC04255.1"/>
    <property type="molecule type" value="Genomic_DNA"/>
</dbReference>
<gene>
    <name evidence="2" type="ORF">B0293_23650</name>
</gene>
<proteinExistence type="predicted"/>
<feature type="transmembrane region" description="Helical" evidence="1">
    <location>
        <begin position="46"/>
        <end position="73"/>
    </location>
</feature>
<evidence type="ECO:0000313" key="3">
    <source>
        <dbReference type="Proteomes" id="UP000188551"/>
    </source>
</evidence>
<organism evidence="2 3">
    <name type="scientific">Amycolatopsis azurea DSM 43854</name>
    <dbReference type="NCBI Taxonomy" id="1238180"/>
    <lineage>
        <taxon>Bacteria</taxon>
        <taxon>Bacillati</taxon>
        <taxon>Actinomycetota</taxon>
        <taxon>Actinomycetes</taxon>
        <taxon>Pseudonocardiales</taxon>
        <taxon>Pseudonocardiaceae</taxon>
        <taxon>Amycolatopsis</taxon>
    </lineage>
</organism>
<keyword evidence="3" id="KW-1185">Reference proteome</keyword>
<dbReference type="Proteomes" id="UP000188551">
    <property type="component" value="Unassembled WGS sequence"/>
</dbReference>
<keyword evidence="1" id="KW-1133">Transmembrane helix</keyword>
<accession>A0ABX3J999</accession>
<protein>
    <recommendedName>
        <fullName evidence="4">Transmembrane protein</fullName>
    </recommendedName>
</protein>